<reference evidence="2 3" key="1">
    <citation type="journal article" date="2019" name="Gigascience">
        <title>Whole-genome sequence of the oriental lung fluke Paragonimus westermani.</title>
        <authorList>
            <person name="Oey H."/>
            <person name="Zakrzewski M."/>
            <person name="Narain K."/>
            <person name="Devi K.R."/>
            <person name="Agatsuma T."/>
            <person name="Nawaratna S."/>
            <person name="Gobert G.N."/>
            <person name="Jones M.K."/>
            <person name="Ragan M.A."/>
            <person name="McManus D.P."/>
            <person name="Krause L."/>
        </authorList>
    </citation>
    <scope>NUCLEOTIDE SEQUENCE [LARGE SCALE GENOMIC DNA]</scope>
    <source>
        <strain evidence="2 3">IND2009</strain>
    </source>
</reference>
<dbReference type="Proteomes" id="UP000324629">
    <property type="component" value="Unassembled WGS sequence"/>
</dbReference>
<evidence type="ECO:0000313" key="3">
    <source>
        <dbReference type="Proteomes" id="UP000324629"/>
    </source>
</evidence>
<proteinExistence type="predicted"/>
<keyword evidence="3" id="KW-1185">Reference proteome</keyword>
<accession>A0A5J4NXR0</accession>
<protein>
    <submittedName>
        <fullName evidence="2">Nicotinamide mononucleotide adenylyltransferase</fullName>
    </submittedName>
</protein>
<dbReference type="Gene3D" id="3.40.50.620">
    <property type="entry name" value="HUPs"/>
    <property type="match status" value="2"/>
</dbReference>
<keyword evidence="2" id="KW-0808">Transferase</keyword>
<evidence type="ECO:0000313" key="2">
    <source>
        <dbReference type="EMBL" id="KAA3679868.1"/>
    </source>
</evidence>
<evidence type="ECO:0000256" key="1">
    <source>
        <dbReference type="SAM" id="MobiDB-lite"/>
    </source>
</evidence>
<dbReference type="GO" id="GO:0000309">
    <property type="term" value="F:nicotinamide-nucleotide adenylyltransferase activity"/>
    <property type="evidence" value="ECO:0007669"/>
    <property type="project" value="TreeGrafter"/>
</dbReference>
<dbReference type="SUPFAM" id="SSF52374">
    <property type="entry name" value="Nucleotidylyl transferase"/>
    <property type="match status" value="3"/>
</dbReference>
<name>A0A5J4NXR0_9TREM</name>
<dbReference type="PANTHER" id="PTHR12039:SF0">
    <property type="entry name" value="NICOTINAMIDE-NUCLEOTIDE ADENYLYLTRANSFERASE"/>
    <property type="match status" value="1"/>
</dbReference>
<sequence length="412" mass="45832">MLRSSRCGFCNVCILSEPVILLACGSFNPITTMHLRMMELARDSVERTWSVPQTAWNTSVRGMTTASSGLTCTTHPNPSYLSDHSVYCPVDALPRRQFVVGGILSPVSDGYAKPDLIPSAVRVELARLACQFHSDWLVVDNWEASQPTWTRTRIVVDRLQSLIDEICCKLNGMDNDVRDSIRTPLKPPPRPILEGNVGGNYSEVPCYLATESWLIKCLSQAAHPFSEFGHSVECQCYYGSEKSQTVVCNTRKLCSSSASCASCKSVKMCYPRPRVKLMEVLIRNYGLVCISRPGTDVAKFIFNSNLLSKYESNIQLVSEWCGNNLSSTLIRRSLKLGQSIRYLVPDAALEKIYELGLYGARRPERFVLQPDKPCGRVLTVKPLSPTRDKSSESDLQPTNSPITTIEDTLPST</sequence>
<dbReference type="EMBL" id="QNGE01000608">
    <property type="protein sequence ID" value="KAA3679868.1"/>
    <property type="molecule type" value="Genomic_DNA"/>
</dbReference>
<feature type="compositionally biased region" description="Polar residues" evidence="1">
    <location>
        <begin position="393"/>
        <end position="412"/>
    </location>
</feature>
<dbReference type="GO" id="GO:0004515">
    <property type="term" value="F:nicotinate-nucleotide adenylyltransferase activity"/>
    <property type="evidence" value="ECO:0007669"/>
    <property type="project" value="TreeGrafter"/>
</dbReference>
<keyword evidence="2" id="KW-0548">Nucleotidyltransferase</keyword>
<dbReference type="InterPro" id="IPR014729">
    <property type="entry name" value="Rossmann-like_a/b/a_fold"/>
</dbReference>
<dbReference type="InterPro" id="IPR051182">
    <property type="entry name" value="Euk_NMN_adenylyltrnsfrase"/>
</dbReference>
<dbReference type="GO" id="GO:0009435">
    <property type="term" value="P:NAD+ biosynthetic process"/>
    <property type="evidence" value="ECO:0007669"/>
    <property type="project" value="TreeGrafter"/>
</dbReference>
<gene>
    <name evidence="2" type="ORF">DEA37_0006097</name>
</gene>
<dbReference type="PANTHER" id="PTHR12039">
    <property type="entry name" value="NICOTINAMIDE MONONUCLEOTIDE ADENYLYLTRANSFERASE"/>
    <property type="match status" value="1"/>
</dbReference>
<feature type="region of interest" description="Disordered" evidence="1">
    <location>
        <begin position="379"/>
        <end position="412"/>
    </location>
</feature>
<dbReference type="AlphaFoldDB" id="A0A5J4NXR0"/>
<comment type="caution">
    <text evidence="2">The sequence shown here is derived from an EMBL/GenBank/DDBJ whole genome shotgun (WGS) entry which is preliminary data.</text>
</comment>
<organism evidence="2 3">
    <name type="scientific">Paragonimus westermani</name>
    <dbReference type="NCBI Taxonomy" id="34504"/>
    <lineage>
        <taxon>Eukaryota</taxon>
        <taxon>Metazoa</taxon>
        <taxon>Spiralia</taxon>
        <taxon>Lophotrochozoa</taxon>
        <taxon>Platyhelminthes</taxon>
        <taxon>Trematoda</taxon>
        <taxon>Digenea</taxon>
        <taxon>Plagiorchiida</taxon>
        <taxon>Troglotremata</taxon>
        <taxon>Troglotrematidae</taxon>
        <taxon>Paragonimus</taxon>
    </lineage>
</organism>